<evidence type="ECO:0000313" key="2">
    <source>
        <dbReference type="Proteomes" id="UP000318331"/>
    </source>
</evidence>
<comment type="caution">
    <text evidence="1">The sequence shown here is derived from an EMBL/GenBank/DDBJ whole genome shotgun (WGS) entry which is preliminary data.</text>
</comment>
<accession>A0A543I4L1</accession>
<protein>
    <submittedName>
        <fullName evidence="1">Uncharacterized protein</fullName>
    </submittedName>
</protein>
<sequence>MAAALADEGVLPNADTSPKIGCEGGEDLGAVSWVKLSVFVGQLVEEYFRAVVLTPASTW</sequence>
<dbReference type="EMBL" id="VFPN01000001">
    <property type="protein sequence ID" value="TQM65420.1"/>
    <property type="molecule type" value="Genomic_DNA"/>
</dbReference>
<name>A0A543I4L1_9MICO</name>
<dbReference type="AlphaFoldDB" id="A0A543I4L1"/>
<dbReference type="Proteomes" id="UP000318331">
    <property type="component" value="Unassembled WGS sequence"/>
</dbReference>
<gene>
    <name evidence="1" type="ORF">FB466_0222</name>
</gene>
<proteinExistence type="predicted"/>
<evidence type="ECO:0000313" key="1">
    <source>
        <dbReference type="EMBL" id="TQM65420.1"/>
    </source>
</evidence>
<organism evidence="1 2">
    <name type="scientific">Klugiella xanthotipulae</name>
    <dbReference type="NCBI Taxonomy" id="244735"/>
    <lineage>
        <taxon>Bacteria</taxon>
        <taxon>Bacillati</taxon>
        <taxon>Actinomycetota</taxon>
        <taxon>Actinomycetes</taxon>
        <taxon>Micrococcales</taxon>
        <taxon>Microbacteriaceae</taxon>
        <taxon>Klugiella</taxon>
    </lineage>
</organism>
<reference evidence="1 2" key="1">
    <citation type="submission" date="2019-06" db="EMBL/GenBank/DDBJ databases">
        <title>Sequencing the genomes of 1000 actinobacteria strains.</title>
        <authorList>
            <person name="Klenk H.-P."/>
        </authorList>
    </citation>
    <scope>NUCLEOTIDE SEQUENCE [LARGE SCALE GENOMIC DNA]</scope>
    <source>
        <strain evidence="1 2">DSM 18031</strain>
    </source>
</reference>
<keyword evidence="2" id="KW-1185">Reference proteome</keyword>